<keyword evidence="5 7" id="KW-1133">Transmembrane helix</keyword>
<evidence type="ECO:0000256" key="3">
    <source>
        <dbReference type="ARBA" id="ARBA00022475"/>
    </source>
</evidence>
<feature type="transmembrane region" description="Helical" evidence="7">
    <location>
        <begin position="110"/>
        <end position="130"/>
    </location>
</feature>
<dbReference type="InterPro" id="IPR002758">
    <property type="entry name" value="Cation_antiport_E"/>
</dbReference>
<keyword evidence="6 7" id="KW-0472">Membrane</keyword>
<dbReference type="EMBL" id="JASXSX010000001">
    <property type="protein sequence ID" value="MDT3766496.1"/>
    <property type="molecule type" value="Genomic_DNA"/>
</dbReference>
<dbReference type="Proteomes" id="UP001247542">
    <property type="component" value="Unassembled WGS sequence"/>
</dbReference>
<reference evidence="8 9" key="1">
    <citation type="submission" date="2023-06" db="EMBL/GenBank/DDBJ databases">
        <title>Draft genome sequence of Gleimia hominis type strain CCUG 57540T.</title>
        <authorList>
            <person name="Salva-Serra F."/>
            <person name="Cardew S."/>
            <person name="Jensie Markopoulos S."/>
            <person name="Ohlen M."/>
            <person name="Inganas E."/>
            <person name="Svensson-Stadler L."/>
            <person name="Moore E.R.B."/>
        </authorList>
    </citation>
    <scope>NUCLEOTIDE SEQUENCE [LARGE SCALE GENOMIC DNA]</scope>
    <source>
        <strain evidence="8 9">CCUG 57540</strain>
    </source>
</reference>
<evidence type="ECO:0000256" key="5">
    <source>
        <dbReference type="ARBA" id="ARBA00022989"/>
    </source>
</evidence>
<proteinExistence type="inferred from homology"/>
<protein>
    <submittedName>
        <fullName evidence="8">Na+/H+ antiporter subunit E</fullName>
    </submittedName>
</protein>
<dbReference type="RefSeq" id="WP_313271455.1">
    <property type="nucleotide sequence ID" value="NZ_JASXSX010000001.1"/>
</dbReference>
<keyword evidence="9" id="KW-1185">Reference proteome</keyword>
<comment type="caution">
    <text evidence="8">The sequence shown here is derived from an EMBL/GenBank/DDBJ whole genome shotgun (WGS) entry which is preliminary data.</text>
</comment>
<evidence type="ECO:0000313" key="8">
    <source>
        <dbReference type="EMBL" id="MDT3766496.1"/>
    </source>
</evidence>
<organism evidence="8 9">
    <name type="scientific">Gleimia hominis</name>
    <dbReference type="NCBI Taxonomy" id="595468"/>
    <lineage>
        <taxon>Bacteria</taxon>
        <taxon>Bacillati</taxon>
        <taxon>Actinomycetota</taxon>
        <taxon>Actinomycetes</taxon>
        <taxon>Actinomycetales</taxon>
        <taxon>Actinomycetaceae</taxon>
        <taxon>Gleimia</taxon>
    </lineage>
</organism>
<sequence>MSDRSQQVRGARFSVFLSIWLFAVWLFLFHQITWLTVLSGIVVSVAVQAVFPLPRSGFFKRVRPWPTLVLIARFLWDMMLSAIMVATVVLTGRAYRCSIVKVDLRSDRDIVLAIVAAMTNLVPGTVVVSLDQENSNLYLHVFDIDAQGGPEGINEMTRGQEERVIRALGTREEIEQVMGS</sequence>
<evidence type="ECO:0000256" key="2">
    <source>
        <dbReference type="ARBA" id="ARBA00006228"/>
    </source>
</evidence>
<dbReference type="Pfam" id="PF01899">
    <property type="entry name" value="MNHE"/>
    <property type="match status" value="1"/>
</dbReference>
<evidence type="ECO:0000256" key="7">
    <source>
        <dbReference type="SAM" id="Phobius"/>
    </source>
</evidence>
<keyword evidence="3" id="KW-1003">Cell membrane</keyword>
<evidence type="ECO:0000256" key="1">
    <source>
        <dbReference type="ARBA" id="ARBA00004651"/>
    </source>
</evidence>
<dbReference type="PANTHER" id="PTHR34584:SF1">
    <property type="entry name" value="NA(+)_H(+) ANTIPORTER SUBUNIT E1"/>
    <property type="match status" value="1"/>
</dbReference>
<evidence type="ECO:0000256" key="4">
    <source>
        <dbReference type="ARBA" id="ARBA00022692"/>
    </source>
</evidence>
<evidence type="ECO:0000256" key="6">
    <source>
        <dbReference type="ARBA" id="ARBA00023136"/>
    </source>
</evidence>
<evidence type="ECO:0000313" key="9">
    <source>
        <dbReference type="Proteomes" id="UP001247542"/>
    </source>
</evidence>
<gene>
    <name evidence="8" type="ORF">QS713_00195</name>
</gene>
<keyword evidence="4 7" id="KW-0812">Transmembrane</keyword>
<comment type="subcellular location">
    <subcellularLocation>
        <location evidence="1">Cell membrane</location>
        <topology evidence="1">Multi-pass membrane protein</topology>
    </subcellularLocation>
</comment>
<accession>A0ABU3I7Y9</accession>
<feature type="transmembrane region" description="Helical" evidence="7">
    <location>
        <begin position="65"/>
        <end position="90"/>
    </location>
</feature>
<dbReference type="PANTHER" id="PTHR34584">
    <property type="entry name" value="NA(+)/H(+) ANTIPORTER SUBUNIT E1"/>
    <property type="match status" value="1"/>
</dbReference>
<feature type="transmembrane region" description="Helical" evidence="7">
    <location>
        <begin position="12"/>
        <end position="28"/>
    </location>
</feature>
<comment type="similarity">
    <text evidence="2">Belongs to the CPA3 antiporters (TC 2.A.63) subunit E family.</text>
</comment>
<name>A0ABU3I7Y9_9ACTO</name>
<dbReference type="NCBIfam" id="NF006521">
    <property type="entry name" value="PRK08965.1-5"/>
    <property type="match status" value="1"/>
</dbReference>